<dbReference type="Gene3D" id="3.90.1520.10">
    <property type="entry name" value="H-NOX domain"/>
    <property type="match status" value="1"/>
</dbReference>
<dbReference type="InterPro" id="IPR024096">
    <property type="entry name" value="NO_sig/Golgi_transp_ligand-bd"/>
</dbReference>
<accession>A0A1Z5JIK6</accession>
<dbReference type="EMBL" id="BDSP01000073">
    <property type="protein sequence ID" value="GAX13835.1"/>
    <property type="molecule type" value="Genomic_DNA"/>
</dbReference>
<sequence>MLGWMNDCLEKLVVEKFGIDAWHEIKAIAKCDVADCGFLRFEEYPDQGVYDLIHAGSKVSGLAYAFGHLRFWKLTLLQTYAFGHLRFWKLTLLQTYAFAHLRF</sequence>
<proteinExistence type="predicted"/>
<evidence type="ECO:0000313" key="2">
    <source>
        <dbReference type="EMBL" id="GAX13835.1"/>
    </source>
</evidence>
<keyword evidence="3" id="KW-1185">Reference proteome</keyword>
<protein>
    <recommendedName>
        <fullName evidence="1">Heme NO-binding domain-containing protein</fullName>
    </recommendedName>
</protein>
<dbReference type="SUPFAM" id="SSF111126">
    <property type="entry name" value="Ligand-binding domain in the NO signalling and Golgi transport"/>
    <property type="match status" value="1"/>
</dbReference>
<dbReference type="GO" id="GO:0020037">
    <property type="term" value="F:heme binding"/>
    <property type="evidence" value="ECO:0007669"/>
    <property type="project" value="InterPro"/>
</dbReference>
<comment type="caution">
    <text evidence="2">The sequence shown here is derived from an EMBL/GenBank/DDBJ whole genome shotgun (WGS) entry which is preliminary data.</text>
</comment>
<gene>
    <name evidence="2" type="ORF">FisN_30Lu135</name>
</gene>
<evidence type="ECO:0000313" key="3">
    <source>
        <dbReference type="Proteomes" id="UP000198406"/>
    </source>
</evidence>
<evidence type="ECO:0000259" key="1">
    <source>
        <dbReference type="Pfam" id="PF07700"/>
    </source>
</evidence>
<name>A0A1Z5JIK6_FISSO</name>
<dbReference type="InParanoid" id="A0A1Z5JIK6"/>
<dbReference type="InterPro" id="IPR011644">
    <property type="entry name" value="Heme_NO-bd"/>
</dbReference>
<reference evidence="2 3" key="1">
    <citation type="journal article" date="2015" name="Plant Cell">
        <title>Oil accumulation by the oleaginous diatom Fistulifera solaris as revealed by the genome and transcriptome.</title>
        <authorList>
            <person name="Tanaka T."/>
            <person name="Maeda Y."/>
            <person name="Veluchamy A."/>
            <person name="Tanaka M."/>
            <person name="Abida H."/>
            <person name="Marechal E."/>
            <person name="Bowler C."/>
            <person name="Muto M."/>
            <person name="Sunaga Y."/>
            <person name="Tanaka M."/>
            <person name="Yoshino T."/>
            <person name="Taniguchi T."/>
            <person name="Fukuda Y."/>
            <person name="Nemoto M."/>
            <person name="Matsumoto M."/>
            <person name="Wong P.S."/>
            <person name="Aburatani S."/>
            <person name="Fujibuchi W."/>
        </authorList>
    </citation>
    <scope>NUCLEOTIDE SEQUENCE [LARGE SCALE GENOMIC DNA]</scope>
    <source>
        <strain evidence="2 3">JPCC DA0580</strain>
    </source>
</reference>
<dbReference type="Proteomes" id="UP000198406">
    <property type="component" value="Unassembled WGS sequence"/>
</dbReference>
<dbReference type="InterPro" id="IPR038158">
    <property type="entry name" value="H-NOX_domain_sf"/>
</dbReference>
<organism evidence="2 3">
    <name type="scientific">Fistulifera solaris</name>
    <name type="common">Oleaginous diatom</name>
    <dbReference type="NCBI Taxonomy" id="1519565"/>
    <lineage>
        <taxon>Eukaryota</taxon>
        <taxon>Sar</taxon>
        <taxon>Stramenopiles</taxon>
        <taxon>Ochrophyta</taxon>
        <taxon>Bacillariophyta</taxon>
        <taxon>Bacillariophyceae</taxon>
        <taxon>Bacillariophycidae</taxon>
        <taxon>Naviculales</taxon>
        <taxon>Naviculaceae</taxon>
        <taxon>Fistulifera</taxon>
    </lineage>
</organism>
<feature type="domain" description="Heme NO-binding" evidence="1">
    <location>
        <begin position="3"/>
        <end position="63"/>
    </location>
</feature>
<dbReference type="Pfam" id="PF07700">
    <property type="entry name" value="HNOB"/>
    <property type="match status" value="1"/>
</dbReference>
<dbReference type="AlphaFoldDB" id="A0A1Z5JIK6"/>